<evidence type="ECO:0000313" key="1">
    <source>
        <dbReference type="EMBL" id="JAP95224.1"/>
    </source>
</evidence>
<proteinExistence type="predicted"/>
<sequence length="357" mass="40972">SPQHQVWFSAISQNKVDEVKQLLPENVGVRDSGQYTLSQISNQIFFKIPLFSAIHYAILYNNMEIFEILLPHEANLLILEKTFLPLKQKSNFQQQALMDSRIQQQFKEHSVQHFSHVPANSSILDLCIYANSYALLDRALKYFTETDHKIFENFNTKFQTTLMVMAQADAEVAKVASKHMTVLFKNLQYVNGLGEDAIYLSCMKGNSLLLKAIVDQARAMSQQQLVQDLISNQQVFKRDLYKILEKSDQKCLKVLKSLTSKTSKEIFKQPSKAGLNVKNNLQELIESSKSEEKPEKAVETSSNSYRQSASNLLIVNTEKYQSISDMHKYSMQDSTTFYKDDHLKLGLYKTNDSIVRK</sequence>
<dbReference type="AlphaFoldDB" id="A0A146KH94"/>
<reference evidence="1" key="1">
    <citation type="submission" date="2015-07" db="EMBL/GenBank/DDBJ databases">
        <title>Adaptation to a free-living lifestyle via gene acquisitions in the diplomonad Trepomonas sp. PC1.</title>
        <authorList>
            <person name="Xu F."/>
            <person name="Jerlstrom-Hultqvist J."/>
            <person name="Kolisko M."/>
            <person name="Simpson A.G.B."/>
            <person name="Roger A.J."/>
            <person name="Svard S.G."/>
            <person name="Andersson J.O."/>
        </authorList>
    </citation>
    <scope>NUCLEOTIDE SEQUENCE</scope>
    <source>
        <strain evidence="1">PC1</strain>
    </source>
</reference>
<feature type="non-terminal residue" evidence="1">
    <location>
        <position position="1"/>
    </location>
</feature>
<dbReference type="SUPFAM" id="SSF48403">
    <property type="entry name" value="Ankyrin repeat"/>
    <property type="match status" value="1"/>
</dbReference>
<dbReference type="Gene3D" id="1.25.40.20">
    <property type="entry name" value="Ankyrin repeat-containing domain"/>
    <property type="match status" value="1"/>
</dbReference>
<dbReference type="EMBL" id="GDID01001382">
    <property type="protein sequence ID" value="JAP95224.1"/>
    <property type="molecule type" value="Transcribed_RNA"/>
</dbReference>
<accession>A0A146KH94</accession>
<protein>
    <recommendedName>
        <fullName evidence="2">Ankyrin repeat-containing protein</fullName>
    </recommendedName>
</protein>
<dbReference type="InterPro" id="IPR036770">
    <property type="entry name" value="Ankyrin_rpt-contain_sf"/>
</dbReference>
<name>A0A146KH94_9EUKA</name>
<evidence type="ECO:0008006" key="2">
    <source>
        <dbReference type="Google" id="ProtNLM"/>
    </source>
</evidence>
<gene>
    <name evidence="1" type="ORF">TPC1_11859</name>
</gene>
<organism evidence="1">
    <name type="scientific">Trepomonas sp. PC1</name>
    <dbReference type="NCBI Taxonomy" id="1076344"/>
    <lineage>
        <taxon>Eukaryota</taxon>
        <taxon>Metamonada</taxon>
        <taxon>Diplomonadida</taxon>
        <taxon>Hexamitidae</taxon>
        <taxon>Hexamitinae</taxon>
        <taxon>Trepomonas</taxon>
    </lineage>
</organism>